<dbReference type="STRING" id="34475.A0A4Y9Y456"/>
<reference evidence="1 2" key="1">
    <citation type="submission" date="2019-01" db="EMBL/GenBank/DDBJ databases">
        <title>Genome sequencing of the rare red list fungi Fomitopsis rosea.</title>
        <authorList>
            <person name="Buettner E."/>
            <person name="Kellner H."/>
        </authorList>
    </citation>
    <scope>NUCLEOTIDE SEQUENCE [LARGE SCALE GENOMIC DNA]</scope>
    <source>
        <strain evidence="1 2">DSM 105464</strain>
    </source>
</reference>
<evidence type="ECO:0000313" key="1">
    <source>
        <dbReference type="EMBL" id="TFY57155.1"/>
    </source>
</evidence>
<organism evidence="1 2">
    <name type="scientific">Rhodofomes roseus</name>
    <dbReference type="NCBI Taxonomy" id="34475"/>
    <lineage>
        <taxon>Eukaryota</taxon>
        <taxon>Fungi</taxon>
        <taxon>Dikarya</taxon>
        <taxon>Basidiomycota</taxon>
        <taxon>Agaricomycotina</taxon>
        <taxon>Agaricomycetes</taxon>
        <taxon>Polyporales</taxon>
        <taxon>Rhodofomes</taxon>
    </lineage>
</organism>
<proteinExistence type="predicted"/>
<name>A0A4Y9Y456_9APHY</name>
<dbReference type="EMBL" id="SEKV01000449">
    <property type="protein sequence ID" value="TFY57155.1"/>
    <property type="molecule type" value="Genomic_DNA"/>
</dbReference>
<evidence type="ECO:0008006" key="3">
    <source>
        <dbReference type="Google" id="ProtNLM"/>
    </source>
</evidence>
<sequence length="367" mass="42367">MNNYSAESPTMNMDLVVGTPDAGILLPMEIWEHVIDLIAEKVERQWNLLKCPWWLTLISCALTCKALYNRARWHLRGNVMLLTQSNVVSFARLLRAEPYLRPVMRFVTIAGSPSRRHLPIPHIGTFAIMLARCLPRMQALVINNAKWTIGSIRQQDIVNLAAFRCINELTLQYIRFATVSQLGQLISSVPQLQILRCARIKTQSKSISARLTTTPVEHLIKLQRLLDACAWCLRDLRLTLNMKGVVDQSPEKLCEHINLSRLRRLRSLRFSTWCYVDSDYSWIPHLLYTVVTFIVDLKIIFHVSVTNWEERLSALLHRLETGNELAELDTFLATPRIDIRPGNPPVQVFTRIGRFWLHLQPVQVKDF</sequence>
<dbReference type="AlphaFoldDB" id="A0A4Y9Y456"/>
<dbReference type="Proteomes" id="UP000298390">
    <property type="component" value="Unassembled WGS sequence"/>
</dbReference>
<comment type="caution">
    <text evidence="1">The sequence shown here is derived from an EMBL/GenBank/DDBJ whole genome shotgun (WGS) entry which is preliminary data.</text>
</comment>
<accession>A0A4Y9Y456</accession>
<gene>
    <name evidence="1" type="ORF">EVJ58_g7204</name>
</gene>
<protein>
    <recommendedName>
        <fullName evidence="3">F-box domain-containing protein</fullName>
    </recommendedName>
</protein>
<evidence type="ECO:0000313" key="2">
    <source>
        <dbReference type="Proteomes" id="UP000298390"/>
    </source>
</evidence>